<dbReference type="Proteomes" id="UP000314983">
    <property type="component" value="Chromosome 3"/>
</dbReference>
<reference evidence="8" key="1">
    <citation type="journal article" date="2014" name="Science">
        <title>Nonhuman genetics. Genomic basis for the convergent evolution of electric organs.</title>
        <authorList>
            <person name="Gallant J.R."/>
            <person name="Traeger L.L."/>
            <person name="Volkening J.D."/>
            <person name="Moffett H."/>
            <person name="Chen P.H."/>
            <person name="Novina C.D."/>
            <person name="Phillips G.N.Jr."/>
            <person name="Anand R."/>
            <person name="Wells G.B."/>
            <person name="Pinch M."/>
            <person name="Guth R."/>
            <person name="Unguez G.A."/>
            <person name="Albert J.S."/>
            <person name="Zakon H.H."/>
            <person name="Samanta M.P."/>
            <person name="Sussman M.R."/>
        </authorList>
    </citation>
    <scope>NUCLEOTIDE SEQUENCE [LARGE SCALE GENOMIC DNA]</scope>
</reference>
<dbReference type="AlphaFoldDB" id="A0A4W4DYK5"/>
<evidence type="ECO:0000256" key="1">
    <source>
        <dbReference type="ARBA" id="ARBA00004613"/>
    </source>
</evidence>
<dbReference type="GO" id="GO:0007165">
    <property type="term" value="P:signal transduction"/>
    <property type="evidence" value="ECO:0007669"/>
    <property type="project" value="TreeGrafter"/>
</dbReference>
<dbReference type="PROSITE" id="PS51132">
    <property type="entry name" value="OLF"/>
    <property type="match status" value="1"/>
</dbReference>
<evidence type="ECO:0000256" key="2">
    <source>
        <dbReference type="ARBA" id="ARBA00022525"/>
    </source>
</evidence>
<dbReference type="GeneTree" id="ENSGT00940000157757"/>
<dbReference type="PANTHER" id="PTHR23192:SF37">
    <property type="entry name" value="OLFACTOMEDIN-LIKE PROTEIN 2B"/>
    <property type="match status" value="1"/>
</dbReference>
<comment type="caution">
    <text evidence="3">Lacks conserved residue(s) required for the propagation of feature annotation.</text>
</comment>
<dbReference type="Pfam" id="PF02191">
    <property type="entry name" value="OLF"/>
    <property type="match status" value="1"/>
</dbReference>
<feature type="chain" id="PRO_5044200801" description="Olfactomedin-like domain-containing protein" evidence="5">
    <location>
        <begin position="21"/>
        <end position="847"/>
    </location>
</feature>
<accession>A0A4W4DYK5</accession>
<name>A0A4W4DYK5_ELEEL</name>
<dbReference type="InterPro" id="IPR050605">
    <property type="entry name" value="Olfactomedin-like_domain"/>
</dbReference>
<dbReference type="GO" id="GO:0005615">
    <property type="term" value="C:extracellular space"/>
    <property type="evidence" value="ECO:0007669"/>
    <property type="project" value="TreeGrafter"/>
</dbReference>
<feature type="signal peptide" evidence="5">
    <location>
        <begin position="1"/>
        <end position="20"/>
    </location>
</feature>
<feature type="compositionally biased region" description="Polar residues" evidence="4">
    <location>
        <begin position="486"/>
        <end position="503"/>
    </location>
</feature>
<reference evidence="7" key="5">
    <citation type="submission" date="2025-09" db="UniProtKB">
        <authorList>
            <consortium name="Ensembl"/>
        </authorList>
    </citation>
    <scope>IDENTIFICATION</scope>
</reference>
<dbReference type="PANTHER" id="PTHR23192">
    <property type="entry name" value="OLFACTOMEDIN-RELATED"/>
    <property type="match status" value="1"/>
</dbReference>
<evidence type="ECO:0000256" key="5">
    <source>
        <dbReference type="SAM" id="SignalP"/>
    </source>
</evidence>
<feature type="region of interest" description="Disordered" evidence="4">
    <location>
        <begin position="177"/>
        <end position="303"/>
    </location>
</feature>
<keyword evidence="5" id="KW-0732">Signal</keyword>
<evidence type="ECO:0000259" key="6">
    <source>
        <dbReference type="PROSITE" id="PS51132"/>
    </source>
</evidence>
<dbReference type="Ensembl" id="ENSEEET00000004634.2">
    <property type="protein sequence ID" value="ENSEEEP00000004570.2"/>
    <property type="gene ID" value="ENSEEEG00000002377.2"/>
</dbReference>
<feature type="compositionally biased region" description="Polar residues" evidence="4">
    <location>
        <begin position="441"/>
        <end position="459"/>
    </location>
</feature>
<keyword evidence="8" id="KW-1185">Reference proteome</keyword>
<proteinExistence type="predicted"/>
<dbReference type="InterPro" id="IPR003112">
    <property type="entry name" value="Olfac-like_dom"/>
</dbReference>
<comment type="subcellular location">
    <subcellularLocation>
        <location evidence="1">Secreted</location>
    </subcellularLocation>
</comment>
<evidence type="ECO:0000313" key="7">
    <source>
        <dbReference type="Ensembl" id="ENSEEEP00000004570.2"/>
    </source>
</evidence>
<protein>
    <recommendedName>
        <fullName evidence="6">Olfactomedin-like domain-containing protein</fullName>
    </recommendedName>
</protein>
<organism evidence="7 8">
    <name type="scientific">Electrophorus electricus</name>
    <name type="common">Electric eel</name>
    <name type="synonym">Gymnotus electricus</name>
    <dbReference type="NCBI Taxonomy" id="8005"/>
    <lineage>
        <taxon>Eukaryota</taxon>
        <taxon>Metazoa</taxon>
        <taxon>Chordata</taxon>
        <taxon>Craniata</taxon>
        <taxon>Vertebrata</taxon>
        <taxon>Euteleostomi</taxon>
        <taxon>Actinopterygii</taxon>
        <taxon>Neopterygii</taxon>
        <taxon>Teleostei</taxon>
        <taxon>Ostariophysi</taxon>
        <taxon>Gymnotiformes</taxon>
        <taxon>Gymnotoidei</taxon>
        <taxon>Gymnotidae</taxon>
        <taxon>Electrophorus</taxon>
    </lineage>
</organism>
<reference evidence="8" key="2">
    <citation type="journal article" date="2017" name="Sci. Adv.">
        <title>A tail of two voltages: Proteomic comparison of the three electric organs of the electric eel.</title>
        <authorList>
            <person name="Traeger L.L."/>
            <person name="Sabat G."/>
            <person name="Barrett-Wilt G.A."/>
            <person name="Wells G.B."/>
            <person name="Sussman M.R."/>
        </authorList>
    </citation>
    <scope>NUCLEOTIDE SEQUENCE [LARGE SCALE GENOMIC DNA]</scope>
</reference>
<evidence type="ECO:0000313" key="8">
    <source>
        <dbReference type="Proteomes" id="UP000314983"/>
    </source>
</evidence>
<keyword evidence="2" id="KW-0964">Secreted</keyword>
<evidence type="ECO:0000256" key="3">
    <source>
        <dbReference type="PROSITE-ProRule" id="PRU00446"/>
    </source>
</evidence>
<reference evidence="7" key="4">
    <citation type="submission" date="2025-08" db="UniProtKB">
        <authorList>
            <consortium name="Ensembl"/>
        </authorList>
    </citation>
    <scope>IDENTIFICATION</scope>
</reference>
<feature type="domain" description="Olfactomedin-like" evidence="6">
    <location>
        <begin position="584"/>
        <end position="843"/>
    </location>
</feature>
<feature type="compositionally biased region" description="Basic and acidic residues" evidence="4">
    <location>
        <begin position="211"/>
        <end position="222"/>
    </location>
</feature>
<dbReference type="SMART" id="SM00284">
    <property type="entry name" value="OLF"/>
    <property type="match status" value="1"/>
</dbReference>
<evidence type="ECO:0000256" key="4">
    <source>
        <dbReference type="SAM" id="MobiDB-lite"/>
    </source>
</evidence>
<feature type="compositionally biased region" description="Basic and acidic residues" evidence="4">
    <location>
        <begin position="472"/>
        <end position="484"/>
    </location>
</feature>
<feature type="compositionally biased region" description="Acidic residues" evidence="4">
    <location>
        <begin position="286"/>
        <end position="303"/>
    </location>
</feature>
<reference evidence="7" key="3">
    <citation type="submission" date="2020-05" db="EMBL/GenBank/DDBJ databases">
        <title>Electrophorus electricus (electric eel) genome, fEleEle1, primary haplotype.</title>
        <authorList>
            <person name="Myers G."/>
            <person name="Meyer A."/>
            <person name="Fedrigo O."/>
            <person name="Formenti G."/>
            <person name="Rhie A."/>
            <person name="Tracey A."/>
            <person name="Sims Y."/>
            <person name="Jarvis E.D."/>
        </authorList>
    </citation>
    <scope>NUCLEOTIDE SEQUENCE [LARGE SCALE GENOMIC DNA]</scope>
</reference>
<gene>
    <name evidence="7" type="primary">olfml2ba</name>
</gene>
<feature type="region of interest" description="Disordered" evidence="4">
    <location>
        <begin position="431"/>
        <end position="503"/>
    </location>
</feature>
<sequence>MAKVGIWCVLLLAALAHSSTAPKARERAVEETSELNHTLLEMENQNTILTRLLGDYDKVKTLSEGADCGCKCVVRPLSRSACRRIEAGRATLADFYTVETVTSGPRCKCVCLAPPSALNPCEGDFRLKRLQEAGKENIKLSTIIELLEGAFYGMDLLKLHSLTTKLLQRVENIERAVSQNQTAEKEAEAESTNPKPEIRAKPISSRPPSGQEKRKTPHERSSEAAAYRNTESEYEERVMDVWKSSGPDQENAVEDLQEKERQGRKQHPKIVVRGVTYYKAQPEDHPETEDNMTEDDGQSGDGAEDLLTEDQLLLPSAPAFRPVIKAWSVPAQPRTPALESKYTSQIEESDTPLPVRMKLLGEPAHAVAKTTELGDVASPAGTETVRTGRPVAETTPQNLTRMEGELQELKNEPVKTQNVLATLSILSHKKMESASRVPDKTANSKPTAAVDTVNSSPEQNLRMGTPASNKDVVQDTRRATEKTEVTAFSSPQSQAATSTKMASTTDAATGSSLAATVGTRATAPQLESTATAATLIAPGVTKNEGISNTAPPLITPTLMTTATMATTTATSTITTATMILPAGECKDTLATVSEPVTHNTYGRNEGAWMKDPLAPDDKIYVTNYYYGNNLQEFQNMGVFKQGRVTNSYKLPYNWIGTGHVIYDGAFFYNRAFSRDIIKYDLRLRYVAAWTMLHDAVFESDEASSWRWRGHSDMDLAVDESGLWVIYPALDDEGFLQEVIVLSRLNPVDLSTQRETTWRTGLRRDRYGNCFIVCGVLYATEYYNQQENNLSYAFDTHTNTQMVPRMPFSNNYTYITQIDYNPKERVLYAWDNGHQVTYNIVFAYVDSL</sequence>